<dbReference type="InterPro" id="IPR000559">
    <property type="entry name" value="Formate_THF_ligase"/>
</dbReference>
<name>X1BLM2_9ZZZZ</name>
<evidence type="ECO:0000256" key="3">
    <source>
        <dbReference type="ARBA" id="ARBA00022741"/>
    </source>
</evidence>
<reference evidence="5" key="1">
    <citation type="journal article" date="2014" name="Front. Microbiol.">
        <title>High frequency of phylogenetically diverse reductive dehalogenase-homologous genes in deep subseafloor sedimentary metagenomes.</title>
        <authorList>
            <person name="Kawai M."/>
            <person name="Futagami T."/>
            <person name="Toyoda A."/>
            <person name="Takaki Y."/>
            <person name="Nishi S."/>
            <person name="Hori S."/>
            <person name="Arai W."/>
            <person name="Tsubouchi T."/>
            <person name="Morono Y."/>
            <person name="Uchiyama I."/>
            <person name="Ito T."/>
            <person name="Fujiyama A."/>
            <person name="Inagaki F."/>
            <person name="Takami H."/>
        </authorList>
    </citation>
    <scope>NUCLEOTIDE SEQUENCE</scope>
    <source>
        <strain evidence="5">Expedition CK06-06</strain>
    </source>
</reference>
<sequence length="101" mass="11013">YGSKAVDFTKKAKYDLKIIKKLGMEKLPVCIAKTQKSLSDNPKLLGRPKDFLVTVREIRISSGAGFLVPITGNILLMPGLPKVPVAENVDIDEEGNITGLF</sequence>
<feature type="non-terminal residue" evidence="5">
    <location>
        <position position="1"/>
    </location>
</feature>
<dbReference type="EMBL" id="BART01025109">
    <property type="protein sequence ID" value="GAG96844.1"/>
    <property type="molecule type" value="Genomic_DNA"/>
</dbReference>
<dbReference type="AlphaFoldDB" id="X1BLM2"/>
<keyword evidence="3" id="KW-0547">Nucleotide-binding</keyword>
<dbReference type="Pfam" id="PF01268">
    <property type="entry name" value="FTHFS"/>
    <property type="match status" value="1"/>
</dbReference>
<dbReference type="Gene3D" id="3.10.410.10">
    <property type="entry name" value="Formyltetrahydrofolate synthetase, domain 3"/>
    <property type="match status" value="1"/>
</dbReference>
<keyword evidence="2" id="KW-0436">Ligase</keyword>
<dbReference type="GO" id="GO:0004329">
    <property type="term" value="F:formate-tetrahydrofolate ligase activity"/>
    <property type="evidence" value="ECO:0007669"/>
    <property type="project" value="InterPro"/>
</dbReference>
<evidence type="ECO:0000313" key="5">
    <source>
        <dbReference type="EMBL" id="GAG96844.1"/>
    </source>
</evidence>
<proteinExistence type="predicted"/>
<evidence type="ECO:0008006" key="6">
    <source>
        <dbReference type="Google" id="ProtNLM"/>
    </source>
</evidence>
<evidence type="ECO:0000256" key="1">
    <source>
        <dbReference type="ARBA" id="ARBA00022563"/>
    </source>
</evidence>
<protein>
    <recommendedName>
        <fullName evidence="6">Formate--tetrahydrofolate ligase</fullName>
    </recommendedName>
</protein>
<comment type="caution">
    <text evidence="5">The sequence shown here is derived from an EMBL/GenBank/DDBJ whole genome shotgun (WGS) entry which is preliminary data.</text>
</comment>
<dbReference type="InterPro" id="IPR027417">
    <property type="entry name" value="P-loop_NTPase"/>
</dbReference>
<organism evidence="5">
    <name type="scientific">marine sediment metagenome</name>
    <dbReference type="NCBI Taxonomy" id="412755"/>
    <lineage>
        <taxon>unclassified sequences</taxon>
        <taxon>metagenomes</taxon>
        <taxon>ecological metagenomes</taxon>
    </lineage>
</organism>
<evidence type="ECO:0000256" key="4">
    <source>
        <dbReference type="ARBA" id="ARBA00022840"/>
    </source>
</evidence>
<dbReference type="SUPFAM" id="SSF52540">
    <property type="entry name" value="P-loop containing nucleoside triphosphate hydrolases"/>
    <property type="match status" value="1"/>
</dbReference>
<gene>
    <name evidence="5" type="ORF">S01H4_45146</name>
</gene>
<dbReference type="GO" id="GO:0006730">
    <property type="term" value="P:one-carbon metabolic process"/>
    <property type="evidence" value="ECO:0007669"/>
    <property type="project" value="UniProtKB-KW"/>
</dbReference>
<accession>X1BLM2</accession>
<keyword evidence="1" id="KW-0554">One-carbon metabolism</keyword>
<keyword evidence="4" id="KW-0067">ATP-binding</keyword>
<dbReference type="GO" id="GO:0005524">
    <property type="term" value="F:ATP binding"/>
    <property type="evidence" value="ECO:0007669"/>
    <property type="project" value="UniProtKB-KW"/>
</dbReference>
<evidence type="ECO:0000256" key="2">
    <source>
        <dbReference type="ARBA" id="ARBA00022598"/>
    </source>
</evidence>